<accession>A0A1E2UHR5</accession>
<dbReference type="EMBL" id="LVJZ01000005">
    <property type="protein sequence ID" value="ODB92878.1"/>
    <property type="molecule type" value="Genomic_DNA"/>
</dbReference>
<proteinExistence type="predicted"/>
<dbReference type="AlphaFoldDB" id="A0A1E2UHR5"/>
<dbReference type="STRING" id="1818881.A3196_19080"/>
<dbReference type="InterPro" id="IPR048539">
    <property type="entry name" value="CsoSCA_cat"/>
</dbReference>
<organism evidence="2 3">
    <name type="scientific">Candidatus Thiodiazotropha endoloripes</name>
    <dbReference type="NCBI Taxonomy" id="1818881"/>
    <lineage>
        <taxon>Bacteria</taxon>
        <taxon>Pseudomonadati</taxon>
        <taxon>Pseudomonadota</taxon>
        <taxon>Gammaproteobacteria</taxon>
        <taxon>Chromatiales</taxon>
        <taxon>Sedimenticolaceae</taxon>
        <taxon>Candidatus Thiodiazotropha</taxon>
    </lineage>
</organism>
<gene>
    <name evidence="2" type="ORF">A3196_19080</name>
</gene>
<dbReference type="Proteomes" id="UP000094849">
    <property type="component" value="Unassembled WGS sequence"/>
</dbReference>
<name>A0A1E2UHR5_9GAMM</name>
<comment type="caution">
    <text evidence="2">The sequence shown here is derived from an EMBL/GenBank/DDBJ whole genome shotgun (WGS) entry which is preliminary data.</text>
</comment>
<evidence type="ECO:0000313" key="2">
    <source>
        <dbReference type="EMBL" id="ODB92878.1"/>
    </source>
</evidence>
<sequence>MTMDIHNKPIQERIDWLFNHAHNHSCNYTNPESWLARTRYLAEHPTAIAVLKCMDGRINIPIATNTPKGIIQPFRNLGGMFDLGWPHLGEVLASYVQNIISEGRHTMILITYHFSKGDPQRGCAGFNYDTEAAKAHTFEIKRQVEAVFGGGHQTVYPIVCGFETDEDALILHGSNGELLNMADIKPFERDTLRPRLEALFPDMSQQMCEDLLPLIAGNLDHIEAARKIDRELNIEHREWMICIGRGFDFLHMPNIALIIGPYSPSLADPIHKAAGIIESNMKAGRIPDDGFLLFASVPFQDVGVDQARAKMKSNFLCEFAAKEIRQSNPQLAEKMHVKSAVLNWQSRALEIMNEGP</sequence>
<dbReference type="Pfam" id="PF20686">
    <property type="entry name" value="CsoSCA_cat"/>
    <property type="match status" value="1"/>
</dbReference>
<feature type="domain" description="Carboxysome Shell Carbonic Anhydrase catalytic" evidence="1">
    <location>
        <begin position="50"/>
        <end position="172"/>
    </location>
</feature>
<protein>
    <recommendedName>
        <fullName evidence="1">Carboxysome Shell Carbonic Anhydrase catalytic domain-containing protein</fullName>
    </recommendedName>
</protein>
<dbReference type="OrthoDB" id="9776946at2"/>
<reference evidence="2 3" key="1">
    <citation type="submission" date="2016-03" db="EMBL/GenBank/DDBJ databases">
        <title>Chemosynthetic sulphur-oxidizing symbionts of marine invertebrate animals are capable of nitrogen fixation.</title>
        <authorList>
            <person name="Petersen J.M."/>
            <person name="Kemper A."/>
            <person name="Gruber-Vodicka H."/>
            <person name="Cardini U."/>
            <person name="Geest Mvander."/>
            <person name="Kleiner M."/>
            <person name="Bulgheresi S."/>
            <person name="Fussmann M."/>
            <person name="Herbold C."/>
            <person name="Seah B.K.B."/>
            <person name="Antony C.Paul."/>
            <person name="Liu D."/>
            <person name="Belitz A."/>
            <person name="Weber M."/>
        </authorList>
    </citation>
    <scope>NUCLEOTIDE SEQUENCE [LARGE SCALE GENOMIC DNA]</scope>
    <source>
        <strain evidence="2">G_D</strain>
    </source>
</reference>
<evidence type="ECO:0000313" key="3">
    <source>
        <dbReference type="Proteomes" id="UP000094849"/>
    </source>
</evidence>
<evidence type="ECO:0000259" key="1">
    <source>
        <dbReference type="Pfam" id="PF20686"/>
    </source>
</evidence>
<keyword evidence="3" id="KW-1185">Reference proteome</keyword>